<dbReference type="PANTHER" id="PTHR22706:SF1">
    <property type="entry name" value="ASSEMBLY FACTOR FOR SPINDLE MICROTUBULES"/>
    <property type="match status" value="1"/>
</dbReference>
<dbReference type="InterPro" id="IPR011989">
    <property type="entry name" value="ARM-like"/>
</dbReference>
<dbReference type="PANTHER" id="PTHR22706">
    <property type="entry name" value="ASSEMBLY FACTOR FOR SPINDLE MICROTUBULES"/>
    <property type="match status" value="1"/>
</dbReference>
<evidence type="ECO:0000256" key="2">
    <source>
        <dbReference type="ARBA" id="ARBA00022490"/>
    </source>
</evidence>
<dbReference type="Gene3D" id="1.25.10.10">
    <property type="entry name" value="Leucine-rich Repeat Variant"/>
    <property type="match status" value="1"/>
</dbReference>
<feature type="region of interest" description="Disordered" evidence="6">
    <location>
        <begin position="357"/>
        <end position="402"/>
    </location>
</feature>
<evidence type="ECO:0000256" key="6">
    <source>
        <dbReference type="SAM" id="MobiDB-lite"/>
    </source>
</evidence>
<dbReference type="AlphaFoldDB" id="A0A9W6F5M7"/>
<accession>A0A9W6F5M7</accession>
<dbReference type="InterPro" id="IPR027417">
    <property type="entry name" value="P-loop_NTPase"/>
</dbReference>
<feature type="compositionally biased region" description="Basic and acidic residues" evidence="6">
    <location>
        <begin position="300"/>
        <end position="323"/>
    </location>
</feature>
<keyword evidence="2" id="KW-0963">Cytoplasm</keyword>
<dbReference type="GO" id="GO:0005737">
    <property type="term" value="C:cytoplasm"/>
    <property type="evidence" value="ECO:0007669"/>
    <property type="project" value="UniProtKB-SubCell"/>
</dbReference>
<feature type="region of interest" description="Disordered" evidence="6">
    <location>
        <begin position="300"/>
        <end position="344"/>
    </location>
</feature>
<keyword evidence="3" id="KW-0677">Repeat</keyword>
<dbReference type="InterPro" id="IPR016024">
    <property type="entry name" value="ARM-type_fold"/>
</dbReference>
<evidence type="ECO:0000256" key="5">
    <source>
        <dbReference type="PROSITE-ProRule" id="PRU00259"/>
    </source>
</evidence>
<dbReference type="GO" id="GO:0000278">
    <property type="term" value="P:mitotic cell cycle"/>
    <property type="evidence" value="ECO:0007669"/>
    <property type="project" value="TreeGrafter"/>
</dbReference>
<dbReference type="SUPFAM" id="SSF52540">
    <property type="entry name" value="P-loop containing nucleoside triphosphate hydrolases"/>
    <property type="match status" value="1"/>
</dbReference>
<dbReference type="Proteomes" id="UP001165080">
    <property type="component" value="Unassembled WGS sequence"/>
</dbReference>
<evidence type="ECO:0000256" key="1">
    <source>
        <dbReference type="ARBA" id="ARBA00004496"/>
    </source>
</evidence>
<dbReference type="CDD" id="cd23767">
    <property type="entry name" value="IQCD"/>
    <property type="match status" value="1"/>
</dbReference>
<comment type="subcellular location">
    <subcellularLocation>
        <location evidence="1">Cytoplasm</location>
    </subcellularLocation>
</comment>
<dbReference type="InterPro" id="IPR000048">
    <property type="entry name" value="IQ_motif_EF-hand-BS"/>
</dbReference>
<dbReference type="GO" id="GO:0000922">
    <property type="term" value="C:spindle pole"/>
    <property type="evidence" value="ECO:0007669"/>
    <property type="project" value="TreeGrafter"/>
</dbReference>
<evidence type="ECO:0000313" key="7">
    <source>
        <dbReference type="EMBL" id="GLC57418.1"/>
    </source>
</evidence>
<evidence type="ECO:0000313" key="8">
    <source>
        <dbReference type="Proteomes" id="UP001165080"/>
    </source>
</evidence>
<evidence type="ECO:0000256" key="3">
    <source>
        <dbReference type="ARBA" id="ARBA00022737"/>
    </source>
</evidence>
<dbReference type="EMBL" id="BRXU01000018">
    <property type="protein sequence ID" value="GLC57418.1"/>
    <property type="molecule type" value="Genomic_DNA"/>
</dbReference>
<dbReference type="GO" id="GO:0005516">
    <property type="term" value="F:calmodulin binding"/>
    <property type="evidence" value="ECO:0007669"/>
    <property type="project" value="UniProtKB-KW"/>
</dbReference>
<sequence>MRIALVVISQTLVPIFRARQQLRRLRAAFQARVQAAIVLQAGVRLWLARRRLVLTVSAATKIQAAWRGHAVRRRAGWHKQEARRRLEQAALEARTAPHRHIGYRTREALEMLARHTKNLTQVVAAVEVIEVSTRYSRDCCDLIAQHGGLEALLQLVRSCNRSMPCQDVFDRTLAILSNICRHKALVSEVMHANGCLAALTERMQYFREEEEMFNPLVTLLQRLTATDALATDVPPSVTKSWEGILQLLQRTFEREKKYLERLEVQKGSDVSARESARKVVVVQQQIQSLELLINRCQTAKDEGPAAPDSARDKDKDQDKDATRKQATAGGKTATSVLAAQPPIPGYKNTLVKEAVRGMASGGHAPNTLNKATGVKRSGGGVTSSPVQPGKGSRPFNRRMDAS</sequence>
<dbReference type="SUPFAM" id="SSF48371">
    <property type="entry name" value="ARM repeat"/>
    <property type="match status" value="1"/>
</dbReference>
<dbReference type="GO" id="GO:0007051">
    <property type="term" value="P:spindle organization"/>
    <property type="evidence" value="ECO:0007669"/>
    <property type="project" value="TreeGrafter"/>
</dbReference>
<gene>
    <name evidence="7" type="primary">PLESTBF000607</name>
    <name evidence="7" type="ORF">PLESTB_001222300</name>
</gene>
<dbReference type="InterPro" id="IPR051185">
    <property type="entry name" value="ASPM"/>
</dbReference>
<dbReference type="SMART" id="SM00015">
    <property type="entry name" value="IQ"/>
    <property type="match status" value="2"/>
</dbReference>
<protein>
    <submittedName>
        <fullName evidence="7">Uncharacterized protein</fullName>
    </submittedName>
</protein>
<dbReference type="GO" id="GO:0051295">
    <property type="term" value="P:establishment of meiotic spindle localization"/>
    <property type="evidence" value="ECO:0007669"/>
    <property type="project" value="TreeGrafter"/>
</dbReference>
<keyword evidence="4" id="KW-0112">Calmodulin-binding</keyword>
<dbReference type="PROSITE" id="PS50176">
    <property type="entry name" value="ARM_REPEAT"/>
    <property type="match status" value="1"/>
</dbReference>
<dbReference type="Gene3D" id="1.20.5.190">
    <property type="match status" value="1"/>
</dbReference>
<organism evidence="7 8">
    <name type="scientific">Pleodorina starrii</name>
    <dbReference type="NCBI Taxonomy" id="330485"/>
    <lineage>
        <taxon>Eukaryota</taxon>
        <taxon>Viridiplantae</taxon>
        <taxon>Chlorophyta</taxon>
        <taxon>core chlorophytes</taxon>
        <taxon>Chlorophyceae</taxon>
        <taxon>CS clade</taxon>
        <taxon>Chlamydomonadales</taxon>
        <taxon>Volvocaceae</taxon>
        <taxon>Pleodorina</taxon>
    </lineage>
</organism>
<keyword evidence="8" id="KW-1185">Reference proteome</keyword>
<feature type="repeat" description="ARM" evidence="5">
    <location>
        <begin position="147"/>
        <end position="194"/>
    </location>
</feature>
<dbReference type="PROSITE" id="PS50096">
    <property type="entry name" value="IQ"/>
    <property type="match status" value="2"/>
</dbReference>
<comment type="caution">
    <text evidence="7">The sequence shown here is derived from an EMBL/GenBank/DDBJ whole genome shotgun (WGS) entry which is preliminary data.</text>
</comment>
<evidence type="ECO:0000256" key="4">
    <source>
        <dbReference type="ARBA" id="ARBA00022860"/>
    </source>
</evidence>
<dbReference type="InterPro" id="IPR000225">
    <property type="entry name" value="Armadillo"/>
</dbReference>
<reference evidence="7 8" key="1">
    <citation type="journal article" date="2023" name="Commun. Biol.">
        <title>Reorganization of the ancestral sex-determining regions during the evolution of trioecy in Pleodorina starrii.</title>
        <authorList>
            <person name="Takahashi K."/>
            <person name="Suzuki S."/>
            <person name="Kawai-Toyooka H."/>
            <person name="Yamamoto K."/>
            <person name="Hamaji T."/>
            <person name="Ootsuki R."/>
            <person name="Yamaguchi H."/>
            <person name="Kawachi M."/>
            <person name="Higashiyama T."/>
            <person name="Nozaki H."/>
        </authorList>
    </citation>
    <scope>NUCLEOTIDE SEQUENCE [LARGE SCALE GENOMIC DNA]</scope>
    <source>
        <strain evidence="7 8">NIES-4479</strain>
    </source>
</reference>
<proteinExistence type="predicted"/>
<name>A0A9W6F5M7_9CHLO</name>
<dbReference type="Pfam" id="PF00612">
    <property type="entry name" value="IQ"/>
    <property type="match status" value="2"/>
</dbReference>